<accession>A0A4D6LGR0</accession>
<evidence type="ECO:0000313" key="2">
    <source>
        <dbReference type="EMBL" id="QCD87700.1"/>
    </source>
</evidence>
<protein>
    <submittedName>
        <fullName evidence="2">Uncharacterized protein</fullName>
    </submittedName>
</protein>
<keyword evidence="3" id="KW-1185">Reference proteome</keyword>
<dbReference type="Proteomes" id="UP000501690">
    <property type="component" value="Linkage Group LG3"/>
</dbReference>
<feature type="chain" id="PRO_5020031647" evidence="1">
    <location>
        <begin position="22"/>
        <end position="144"/>
    </location>
</feature>
<feature type="signal peptide" evidence="1">
    <location>
        <begin position="1"/>
        <end position="21"/>
    </location>
</feature>
<sequence length="144" mass="15802">MKKMMFSLFNDFIVLSKVSVPLTVLTANRVSNFCDENEVLSAISSSPEGFHVAILVQVSISNQEVMAGEGKKKPPPSSCYQRLIMEPPSSPLHMSSPQLLFLTCCHVHLVKLIHVAMSVKDAKVSHFPIAGFQGDSKAYIDPIN</sequence>
<dbReference type="EMBL" id="CP039347">
    <property type="protein sequence ID" value="QCD87700.1"/>
    <property type="molecule type" value="Genomic_DNA"/>
</dbReference>
<gene>
    <name evidence="2" type="ORF">DEO72_LG3g2240</name>
</gene>
<keyword evidence="1" id="KW-0732">Signal</keyword>
<reference evidence="2 3" key="1">
    <citation type="submission" date="2019-04" db="EMBL/GenBank/DDBJ databases">
        <title>An improved genome assembly and genetic linkage map for asparagus bean, Vigna unguiculata ssp. sesquipedialis.</title>
        <authorList>
            <person name="Xia Q."/>
            <person name="Zhang R."/>
            <person name="Dong Y."/>
        </authorList>
    </citation>
    <scope>NUCLEOTIDE SEQUENCE [LARGE SCALE GENOMIC DNA]</scope>
    <source>
        <tissue evidence="2">Leaf</tissue>
    </source>
</reference>
<dbReference type="AlphaFoldDB" id="A0A4D6LGR0"/>
<name>A0A4D6LGR0_VIGUN</name>
<evidence type="ECO:0000313" key="3">
    <source>
        <dbReference type="Proteomes" id="UP000501690"/>
    </source>
</evidence>
<proteinExistence type="predicted"/>
<evidence type="ECO:0000256" key="1">
    <source>
        <dbReference type="SAM" id="SignalP"/>
    </source>
</evidence>
<organism evidence="2 3">
    <name type="scientific">Vigna unguiculata</name>
    <name type="common">Cowpea</name>
    <dbReference type="NCBI Taxonomy" id="3917"/>
    <lineage>
        <taxon>Eukaryota</taxon>
        <taxon>Viridiplantae</taxon>
        <taxon>Streptophyta</taxon>
        <taxon>Embryophyta</taxon>
        <taxon>Tracheophyta</taxon>
        <taxon>Spermatophyta</taxon>
        <taxon>Magnoliopsida</taxon>
        <taxon>eudicotyledons</taxon>
        <taxon>Gunneridae</taxon>
        <taxon>Pentapetalae</taxon>
        <taxon>rosids</taxon>
        <taxon>fabids</taxon>
        <taxon>Fabales</taxon>
        <taxon>Fabaceae</taxon>
        <taxon>Papilionoideae</taxon>
        <taxon>50 kb inversion clade</taxon>
        <taxon>NPAAA clade</taxon>
        <taxon>indigoferoid/millettioid clade</taxon>
        <taxon>Phaseoleae</taxon>
        <taxon>Vigna</taxon>
    </lineage>
</organism>